<keyword evidence="18" id="KW-0739">Sodium transport</keyword>
<dbReference type="InterPro" id="IPR038081">
    <property type="entry name" value="CalX-like_sf"/>
</dbReference>
<evidence type="ECO:0000256" key="9">
    <source>
        <dbReference type="ARBA" id="ARBA00022729"/>
    </source>
</evidence>
<evidence type="ECO:0000256" key="20">
    <source>
        <dbReference type="SAM" id="Phobius"/>
    </source>
</evidence>
<evidence type="ECO:0000256" key="17">
    <source>
        <dbReference type="ARBA" id="ARBA00023180"/>
    </source>
</evidence>
<organism evidence="22 23">
    <name type="scientific">Romanomermis culicivorax</name>
    <name type="common">Nematode worm</name>
    <dbReference type="NCBI Taxonomy" id="13658"/>
    <lineage>
        <taxon>Eukaryota</taxon>
        <taxon>Metazoa</taxon>
        <taxon>Ecdysozoa</taxon>
        <taxon>Nematoda</taxon>
        <taxon>Enoplea</taxon>
        <taxon>Dorylaimia</taxon>
        <taxon>Mermithida</taxon>
        <taxon>Mermithoidea</taxon>
        <taxon>Mermithidae</taxon>
        <taxon>Romanomermis</taxon>
    </lineage>
</organism>
<keyword evidence="6" id="KW-0109">Calcium transport</keyword>
<dbReference type="InterPro" id="IPR051171">
    <property type="entry name" value="CaCA"/>
</dbReference>
<dbReference type="GO" id="GO:0007154">
    <property type="term" value="P:cell communication"/>
    <property type="evidence" value="ECO:0007669"/>
    <property type="project" value="InterPro"/>
</dbReference>
<dbReference type="InterPro" id="IPR044880">
    <property type="entry name" value="NCX_ion-bd_dom_sf"/>
</dbReference>
<comment type="subcellular location">
    <subcellularLocation>
        <location evidence="1">Cell membrane</location>
        <topology evidence="1">Multi-pass membrane protein</topology>
    </subcellularLocation>
</comment>
<proteinExistence type="inferred from homology"/>
<feature type="transmembrane region" description="Helical" evidence="20">
    <location>
        <begin position="186"/>
        <end position="206"/>
    </location>
</feature>
<comment type="catalytic activity">
    <reaction evidence="19">
        <text>Ca(2+)(in) + 3 Na(+)(out) = Ca(2+)(out) + 3 Na(+)(in)</text>
        <dbReference type="Rhea" id="RHEA:69955"/>
        <dbReference type="ChEBI" id="CHEBI:29101"/>
        <dbReference type="ChEBI" id="CHEBI:29108"/>
    </reaction>
</comment>
<keyword evidence="11" id="KW-0106">Calcium</keyword>
<dbReference type="GO" id="GO:0005516">
    <property type="term" value="F:calmodulin binding"/>
    <property type="evidence" value="ECO:0007669"/>
    <property type="project" value="UniProtKB-KW"/>
</dbReference>
<feature type="transmembrane region" description="Helical" evidence="20">
    <location>
        <begin position="28"/>
        <end position="55"/>
    </location>
</feature>
<evidence type="ECO:0000256" key="7">
    <source>
        <dbReference type="ARBA" id="ARBA00022692"/>
    </source>
</evidence>
<feature type="transmembrane region" description="Helical" evidence="20">
    <location>
        <begin position="558"/>
        <end position="577"/>
    </location>
</feature>
<evidence type="ECO:0000256" key="2">
    <source>
        <dbReference type="ARBA" id="ARBA00007489"/>
    </source>
</evidence>
<keyword evidence="4" id="KW-0050">Antiport</keyword>
<dbReference type="Gene3D" id="1.20.1420.30">
    <property type="entry name" value="NCX, central ion-binding region"/>
    <property type="match status" value="2"/>
</dbReference>
<evidence type="ECO:0000256" key="15">
    <source>
        <dbReference type="ARBA" id="ARBA00023065"/>
    </source>
</evidence>
<accession>A0A915JGW7</accession>
<dbReference type="PANTHER" id="PTHR11878:SF65">
    <property type="entry name" value="NA_CA-EXCHANGE PROTEIN, ISOFORM G"/>
    <property type="match status" value="1"/>
</dbReference>
<keyword evidence="7 20" id="KW-0812">Transmembrane</keyword>
<dbReference type="GO" id="GO:0005432">
    <property type="term" value="F:calcium:sodium antiporter activity"/>
    <property type="evidence" value="ECO:0007669"/>
    <property type="project" value="InterPro"/>
</dbReference>
<dbReference type="GO" id="GO:0098794">
    <property type="term" value="C:postsynapse"/>
    <property type="evidence" value="ECO:0007669"/>
    <property type="project" value="TreeGrafter"/>
</dbReference>
<evidence type="ECO:0000256" key="1">
    <source>
        <dbReference type="ARBA" id="ARBA00004651"/>
    </source>
</evidence>
<sequence>MTANFTCNKGLLIPTYIEAPWSPSSRAILYFVVLLYSFVGIAILADVFMCAILRITSTTRKVRVSNRVARMDDNQARYETVLIWNPTVANLTLMALGSSAPEILLSLIELIGNDFKAGSLGPGTIVGSAAFNLMVISAVCIVVIPSDRIKRISNISVFYVTTLWSCFAYIWLIVILVLISKDEVEVWEGCLTLIFFFILVLMAYGADVKLWRSFKSLKNSLNSGRRSETGDIENRKNLTSKGFTPTVRTITLNIESKLYGACSGAKNVRKNRQLLKAKNKVSVKYVCEDISAQEGLDYLGSKGQVSFDQYEIEKFFDLDIIDDAQIEKDETFLVRLEEPTTNASLGSMTKAIVTIVNDDRTSVTSPNERINTCTRTIELSEELKVLSLRSSSRFTLMEKVFKENCDDLFPFMLMAKIDRLIPAILNSLKPGALSWKDQFVRALNVNGGDVYEATMTDYVCHLLSLPWKTLAAFVPPPGLLGGWLTFSAALFLIGLVTALVGDLASTFGCLVHLEDTITAITFVALGTSLPDTFASRVAAIQDKDADNAIGNVTGSNSVNVFIGLGLPWFIASFYWSWKNQKFMVSSAGLNFSVCLYTVCSFLTIALLLCRRHMKIFGRGELDKK</sequence>
<dbReference type="Pfam" id="PF01699">
    <property type="entry name" value="Na_Ca_ex"/>
    <property type="match status" value="2"/>
</dbReference>
<dbReference type="GO" id="GO:0030424">
    <property type="term" value="C:axon"/>
    <property type="evidence" value="ECO:0007669"/>
    <property type="project" value="TreeGrafter"/>
</dbReference>
<feature type="transmembrane region" description="Helical" evidence="20">
    <location>
        <begin position="156"/>
        <end position="180"/>
    </location>
</feature>
<keyword evidence="5" id="KW-1003">Cell membrane</keyword>
<evidence type="ECO:0000313" key="23">
    <source>
        <dbReference type="WBParaSite" id="nRc.2.0.1.t25128-RA"/>
    </source>
</evidence>
<keyword evidence="12" id="KW-0112">Calmodulin-binding</keyword>
<keyword evidence="3" id="KW-0813">Transport</keyword>
<evidence type="ECO:0000256" key="8">
    <source>
        <dbReference type="ARBA" id="ARBA00022723"/>
    </source>
</evidence>
<dbReference type="GO" id="GO:0046872">
    <property type="term" value="F:metal ion binding"/>
    <property type="evidence" value="ECO:0007669"/>
    <property type="project" value="UniProtKB-KW"/>
</dbReference>
<keyword evidence="15" id="KW-0406">Ion transport</keyword>
<dbReference type="Pfam" id="PF03160">
    <property type="entry name" value="Calx-beta"/>
    <property type="match status" value="1"/>
</dbReference>
<dbReference type="Gene3D" id="2.60.40.2030">
    <property type="match status" value="1"/>
</dbReference>
<feature type="domain" description="Calx-beta" evidence="21">
    <location>
        <begin position="228"/>
        <end position="337"/>
    </location>
</feature>
<feature type="transmembrane region" description="Helical" evidence="20">
    <location>
        <begin position="589"/>
        <end position="609"/>
    </location>
</feature>
<evidence type="ECO:0000256" key="4">
    <source>
        <dbReference type="ARBA" id="ARBA00022449"/>
    </source>
</evidence>
<dbReference type="Proteomes" id="UP000887565">
    <property type="component" value="Unplaced"/>
</dbReference>
<dbReference type="InterPro" id="IPR003644">
    <property type="entry name" value="Calx_beta"/>
</dbReference>
<evidence type="ECO:0000256" key="11">
    <source>
        <dbReference type="ARBA" id="ARBA00022837"/>
    </source>
</evidence>
<evidence type="ECO:0000256" key="19">
    <source>
        <dbReference type="ARBA" id="ARBA00033667"/>
    </source>
</evidence>
<evidence type="ECO:0000256" key="3">
    <source>
        <dbReference type="ARBA" id="ARBA00022448"/>
    </source>
</evidence>
<feature type="transmembrane region" description="Helical" evidence="20">
    <location>
        <begin position="76"/>
        <end position="100"/>
    </location>
</feature>
<keyword evidence="17" id="KW-0325">Glycoprotein</keyword>
<evidence type="ECO:0000256" key="5">
    <source>
        <dbReference type="ARBA" id="ARBA00022475"/>
    </source>
</evidence>
<keyword evidence="9" id="KW-0732">Signal</keyword>
<dbReference type="GO" id="GO:0042383">
    <property type="term" value="C:sarcolemma"/>
    <property type="evidence" value="ECO:0007669"/>
    <property type="project" value="TreeGrafter"/>
</dbReference>
<dbReference type="InterPro" id="IPR004836">
    <property type="entry name" value="Na_Ca_Ex"/>
</dbReference>
<dbReference type="SMART" id="SM00237">
    <property type="entry name" value="Calx_beta"/>
    <property type="match status" value="1"/>
</dbReference>
<keyword evidence="16 20" id="KW-0472">Membrane</keyword>
<keyword evidence="8" id="KW-0479">Metal-binding</keyword>
<dbReference type="AlphaFoldDB" id="A0A915JGW7"/>
<evidence type="ECO:0000256" key="10">
    <source>
        <dbReference type="ARBA" id="ARBA00022737"/>
    </source>
</evidence>
<dbReference type="PRINTS" id="PR01259">
    <property type="entry name" value="NACAEXCHNGR"/>
</dbReference>
<dbReference type="WBParaSite" id="nRc.2.0.1.t25128-RA">
    <property type="protein sequence ID" value="nRc.2.0.1.t25128-RA"/>
    <property type="gene ID" value="nRc.2.0.1.g25128"/>
</dbReference>
<dbReference type="PANTHER" id="PTHR11878">
    <property type="entry name" value="SODIUM/CALCIUM EXCHANGER"/>
    <property type="match status" value="1"/>
</dbReference>
<feature type="transmembrane region" description="Helical" evidence="20">
    <location>
        <begin position="120"/>
        <end position="144"/>
    </location>
</feature>
<protein>
    <submittedName>
        <fullName evidence="23">Calx-beta domain-containing protein</fullName>
    </submittedName>
</protein>
<dbReference type="OMA" id="AICIMCI"/>
<evidence type="ECO:0000256" key="16">
    <source>
        <dbReference type="ARBA" id="ARBA00023136"/>
    </source>
</evidence>
<evidence type="ECO:0000256" key="12">
    <source>
        <dbReference type="ARBA" id="ARBA00022860"/>
    </source>
</evidence>
<evidence type="ECO:0000256" key="13">
    <source>
        <dbReference type="ARBA" id="ARBA00022989"/>
    </source>
</evidence>
<comment type="similarity">
    <text evidence="2">Belongs to the Ca(2+):cation antiporter (CaCA) (TC 2.A.19) family. SLC8 subfamily.</text>
</comment>
<reference evidence="23" key="1">
    <citation type="submission" date="2022-11" db="UniProtKB">
        <authorList>
            <consortium name="WormBaseParasite"/>
        </authorList>
    </citation>
    <scope>IDENTIFICATION</scope>
</reference>
<dbReference type="GO" id="GO:0098703">
    <property type="term" value="P:calcium ion import across plasma membrane"/>
    <property type="evidence" value="ECO:0007669"/>
    <property type="project" value="TreeGrafter"/>
</dbReference>
<name>A0A915JGW7_ROMCU</name>
<evidence type="ECO:0000313" key="22">
    <source>
        <dbReference type="Proteomes" id="UP000887565"/>
    </source>
</evidence>
<dbReference type="SUPFAM" id="SSF141072">
    <property type="entry name" value="CalX-like"/>
    <property type="match status" value="1"/>
</dbReference>
<keyword evidence="13 20" id="KW-1133">Transmembrane helix</keyword>
<evidence type="ECO:0000259" key="21">
    <source>
        <dbReference type="SMART" id="SM00237"/>
    </source>
</evidence>
<dbReference type="InterPro" id="IPR004837">
    <property type="entry name" value="NaCa_Exmemb"/>
</dbReference>
<keyword evidence="22" id="KW-1185">Reference proteome</keyword>
<evidence type="ECO:0000256" key="18">
    <source>
        <dbReference type="ARBA" id="ARBA00023201"/>
    </source>
</evidence>
<keyword evidence="14" id="KW-0915">Sodium</keyword>
<evidence type="ECO:0000256" key="14">
    <source>
        <dbReference type="ARBA" id="ARBA00023053"/>
    </source>
</evidence>
<evidence type="ECO:0000256" key="6">
    <source>
        <dbReference type="ARBA" id="ARBA00022568"/>
    </source>
</evidence>
<keyword evidence="10" id="KW-0677">Repeat</keyword>